<dbReference type="PROSITE" id="PS50280">
    <property type="entry name" value="SET"/>
    <property type="match status" value="1"/>
</dbReference>
<dbReference type="Gene3D" id="2.170.270.10">
    <property type="entry name" value="SET domain"/>
    <property type="match status" value="1"/>
</dbReference>
<dbReference type="SMART" id="SM00317">
    <property type="entry name" value="SET"/>
    <property type="match status" value="1"/>
</dbReference>
<dbReference type="PANTHER" id="PTHR47332">
    <property type="entry name" value="SET DOMAIN-CONTAINING PROTEIN 5"/>
    <property type="match status" value="1"/>
</dbReference>
<dbReference type="InterPro" id="IPR053185">
    <property type="entry name" value="SET_domain_protein"/>
</dbReference>
<dbReference type="AlphaFoldDB" id="A0A3N4LMF9"/>
<sequence>MALYQRTAIEQKGYGMIAKTAISPGRLILVEEPLFSLPSVLFSREVLAQAKHPESTLNTIIATAVKALPKDKQVVFLELHNSKTRPGVFLGIWQTNAFGLGSDNDDLGIFELASRFNHSCFPNAVHSWNYNTKKMEIHATKAIPEGTEITMSYLSFEEIIQPCAMRRTMLQGRYGFTCSCHACASPGNAKSIAHRTELAMLDGELARGNFSLGMNAARPMKNLRRMLELFPLEGLEGELGRVYNDAFQLCIGSGDQARASAFMELCVKTRCFYLGTGLKDDARNRELVRRPQSHHTFQALGNKWGTKLSMKKKEGSVGFDEWLWERAEK</sequence>
<evidence type="ECO:0000313" key="3">
    <source>
        <dbReference type="Proteomes" id="UP000267821"/>
    </source>
</evidence>
<gene>
    <name evidence="2" type="ORF">L211DRAFT_826353</name>
</gene>
<dbReference type="InParanoid" id="A0A3N4LMF9"/>
<dbReference type="SUPFAM" id="SSF82199">
    <property type="entry name" value="SET domain"/>
    <property type="match status" value="1"/>
</dbReference>
<name>A0A3N4LMF9_9PEZI</name>
<dbReference type="PANTHER" id="PTHR47332:SF4">
    <property type="entry name" value="SET DOMAIN-CONTAINING PROTEIN 5"/>
    <property type="match status" value="1"/>
</dbReference>
<organism evidence="2 3">
    <name type="scientific">Terfezia boudieri ATCC MYA-4762</name>
    <dbReference type="NCBI Taxonomy" id="1051890"/>
    <lineage>
        <taxon>Eukaryota</taxon>
        <taxon>Fungi</taxon>
        <taxon>Dikarya</taxon>
        <taxon>Ascomycota</taxon>
        <taxon>Pezizomycotina</taxon>
        <taxon>Pezizomycetes</taxon>
        <taxon>Pezizales</taxon>
        <taxon>Pezizaceae</taxon>
        <taxon>Terfezia</taxon>
    </lineage>
</organism>
<reference evidence="2 3" key="1">
    <citation type="journal article" date="2018" name="Nat. Ecol. Evol.">
        <title>Pezizomycetes genomes reveal the molecular basis of ectomycorrhizal truffle lifestyle.</title>
        <authorList>
            <person name="Murat C."/>
            <person name="Payen T."/>
            <person name="Noel B."/>
            <person name="Kuo A."/>
            <person name="Morin E."/>
            <person name="Chen J."/>
            <person name="Kohler A."/>
            <person name="Krizsan K."/>
            <person name="Balestrini R."/>
            <person name="Da Silva C."/>
            <person name="Montanini B."/>
            <person name="Hainaut M."/>
            <person name="Levati E."/>
            <person name="Barry K.W."/>
            <person name="Belfiori B."/>
            <person name="Cichocki N."/>
            <person name="Clum A."/>
            <person name="Dockter R.B."/>
            <person name="Fauchery L."/>
            <person name="Guy J."/>
            <person name="Iotti M."/>
            <person name="Le Tacon F."/>
            <person name="Lindquist E.A."/>
            <person name="Lipzen A."/>
            <person name="Malagnac F."/>
            <person name="Mello A."/>
            <person name="Molinier V."/>
            <person name="Miyauchi S."/>
            <person name="Poulain J."/>
            <person name="Riccioni C."/>
            <person name="Rubini A."/>
            <person name="Sitrit Y."/>
            <person name="Splivallo R."/>
            <person name="Traeger S."/>
            <person name="Wang M."/>
            <person name="Zifcakova L."/>
            <person name="Wipf D."/>
            <person name="Zambonelli A."/>
            <person name="Paolocci F."/>
            <person name="Nowrousian M."/>
            <person name="Ottonello S."/>
            <person name="Baldrian P."/>
            <person name="Spatafora J.W."/>
            <person name="Henrissat B."/>
            <person name="Nagy L.G."/>
            <person name="Aury J.M."/>
            <person name="Wincker P."/>
            <person name="Grigoriev I.V."/>
            <person name="Bonfante P."/>
            <person name="Martin F.M."/>
        </authorList>
    </citation>
    <scope>NUCLEOTIDE SEQUENCE [LARGE SCALE GENOMIC DNA]</scope>
    <source>
        <strain evidence="2 3">ATCC MYA-4762</strain>
    </source>
</reference>
<proteinExistence type="predicted"/>
<dbReference type="CDD" id="cd20071">
    <property type="entry name" value="SET_SMYD"/>
    <property type="match status" value="1"/>
</dbReference>
<dbReference type="OrthoDB" id="5297013at2759"/>
<keyword evidence="3" id="KW-1185">Reference proteome</keyword>
<accession>A0A3N4LMF9</accession>
<protein>
    <submittedName>
        <fullName evidence="2">SET domain-containing protein</fullName>
    </submittedName>
</protein>
<dbReference type="Proteomes" id="UP000267821">
    <property type="component" value="Unassembled WGS sequence"/>
</dbReference>
<evidence type="ECO:0000259" key="1">
    <source>
        <dbReference type="PROSITE" id="PS50280"/>
    </source>
</evidence>
<dbReference type="EMBL" id="ML121549">
    <property type="protein sequence ID" value="RPB22848.1"/>
    <property type="molecule type" value="Genomic_DNA"/>
</dbReference>
<dbReference type="Pfam" id="PF00856">
    <property type="entry name" value="SET"/>
    <property type="match status" value="1"/>
</dbReference>
<dbReference type="InterPro" id="IPR001214">
    <property type="entry name" value="SET_dom"/>
</dbReference>
<dbReference type="InterPro" id="IPR046341">
    <property type="entry name" value="SET_dom_sf"/>
</dbReference>
<dbReference type="STRING" id="1051890.A0A3N4LMF9"/>
<feature type="domain" description="SET" evidence="1">
    <location>
        <begin position="1"/>
        <end position="154"/>
    </location>
</feature>
<evidence type="ECO:0000313" key="2">
    <source>
        <dbReference type="EMBL" id="RPB22848.1"/>
    </source>
</evidence>